<evidence type="ECO:0000256" key="1">
    <source>
        <dbReference type="ARBA" id="ARBA00006484"/>
    </source>
</evidence>
<evidence type="ECO:0000313" key="5">
    <source>
        <dbReference type="Proteomes" id="UP000490980"/>
    </source>
</evidence>
<protein>
    <recommendedName>
        <fullName evidence="3">Probable oxidoreductase</fullName>
    </recommendedName>
</protein>
<evidence type="ECO:0000256" key="3">
    <source>
        <dbReference type="ARBA" id="ARBA00071493"/>
    </source>
</evidence>
<comment type="caution">
    <text evidence="4">The sequence shown here is derived from an EMBL/GenBank/DDBJ whole genome shotgun (WGS) entry which is preliminary data.</text>
</comment>
<proteinExistence type="inferred from homology"/>
<organism evidence="4 5">
    <name type="scientific">Luteibacter anthropi</name>
    <dbReference type="NCBI Taxonomy" id="564369"/>
    <lineage>
        <taxon>Bacteria</taxon>
        <taxon>Pseudomonadati</taxon>
        <taxon>Pseudomonadota</taxon>
        <taxon>Gammaproteobacteria</taxon>
        <taxon>Lysobacterales</taxon>
        <taxon>Rhodanobacteraceae</taxon>
        <taxon>Luteibacter</taxon>
    </lineage>
</organism>
<gene>
    <name evidence="4" type="ORF">HBF25_20015</name>
</gene>
<dbReference type="Proteomes" id="UP000490980">
    <property type="component" value="Unassembled WGS sequence"/>
</dbReference>
<dbReference type="NCBIfam" id="NF004845">
    <property type="entry name" value="PRK06196.1"/>
    <property type="match status" value="1"/>
</dbReference>
<accession>A0A7X5UED9</accession>
<evidence type="ECO:0000256" key="2">
    <source>
        <dbReference type="ARBA" id="ARBA00023002"/>
    </source>
</evidence>
<sequence>MRTPQQPISSGHGPATTADDILAGIDLTGRTAIVTGGYSGIGTETSRALRAAGARVIVPARDLAKARENLKGIDVEILPMDLADPASIDAFAREILARNEPLHILINSAGVMACPLEHDARGYERQFATNHLGHYQLTARLWPALVRANGARVVALTSRGHRFSGVDFDDPHFERREYNPWVAYGQSKTANALFALAVDTRGHAQGIRAFSVHPGAIITDLVRHLSEETLRGFGGLDEQGRPVADLAKGLKNVAQGAATTVWAAVSPQLDGMGGVYCEDSDISPILPDDSVAEPGRISQEIGVRRWAIDPDAAERLWNLSETLTGVHLPA</sequence>
<dbReference type="RefSeq" id="WP_166951960.1">
    <property type="nucleotide sequence ID" value="NZ_JAARLZ010000014.1"/>
</dbReference>
<keyword evidence="2" id="KW-0560">Oxidoreductase</keyword>
<keyword evidence="5" id="KW-1185">Reference proteome</keyword>
<dbReference type="AlphaFoldDB" id="A0A7X5UED9"/>
<name>A0A7X5UED9_9GAMM</name>
<dbReference type="GO" id="GO:0016491">
    <property type="term" value="F:oxidoreductase activity"/>
    <property type="evidence" value="ECO:0007669"/>
    <property type="project" value="UniProtKB-KW"/>
</dbReference>
<comment type="similarity">
    <text evidence="1">Belongs to the short-chain dehydrogenases/reductases (SDR) family.</text>
</comment>
<dbReference type="FunFam" id="3.40.50.720:FF:000594">
    <property type="entry name" value="Short-chain oxidoreductase"/>
    <property type="match status" value="1"/>
</dbReference>
<dbReference type="PANTHER" id="PTHR24320:SF272">
    <property type="entry name" value="NAD(P)-BINDING ROSSMANN-FOLD SUPERFAMILY PROTEIN"/>
    <property type="match status" value="1"/>
</dbReference>
<dbReference type="InterPro" id="IPR002347">
    <property type="entry name" value="SDR_fam"/>
</dbReference>
<reference evidence="4 5" key="1">
    <citation type="submission" date="2020-03" db="EMBL/GenBank/DDBJ databases">
        <authorList>
            <person name="Lai Q."/>
        </authorList>
    </citation>
    <scope>NUCLEOTIDE SEQUENCE [LARGE SCALE GENOMIC DNA]</scope>
    <source>
        <strain evidence="4 5">CCUG 25036</strain>
    </source>
</reference>
<dbReference type="PANTHER" id="PTHR24320">
    <property type="entry name" value="RETINOL DEHYDROGENASE"/>
    <property type="match status" value="1"/>
</dbReference>
<dbReference type="EMBL" id="JAARLZ010000014">
    <property type="protein sequence ID" value="NII08678.1"/>
    <property type="molecule type" value="Genomic_DNA"/>
</dbReference>
<dbReference type="Gene3D" id="3.40.50.720">
    <property type="entry name" value="NAD(P)-binding Rossmann-like Domain"/>
    <property type="match status" value="1"/>
</dbReference>
<dbReference type="PRINTS" id="PR00081">
    <property type="entry name" value="GDHRDH"/>
</dbReference>
<dbReference type="InterPro" id="IPR036291">
    <property type="entry name" value="NAD(P)-bd_dom_sf"/>
</dbReference>
<dbReference type="Pfam" id="PF00106">
    <property type="entry name" value="adh_short"/>
    <property type="match status" value="1"/>
</dbReference>
<evidence type="ECO:0000313" key="4">
    <source>
        <dbReference type="EMBL" id="NII08678.1"/>
    </source>
</evidence>
<dbReference type="SUPFAM" id="SSF51735">
    <property type="entry name" value="NAD(P)-binding Rossmann-fold domains"/>
    <property type="match status" value="1"/>
</dbReference>